<reference evidence="4 5" key="1">
    <citation type="submission" date="2016-10" db="EMBL/GenBank/DDBJ databases">
        <authorList>
            <person name="de Groot N.N."/>
        </authorList>
    </citation>
    <scope>NUCLEOTIDE SEQUENCE [LARGE SCALE GENOMIC DNA]</scope>
    <source>
        <strain evidence="4 5">ATCC 35022</strain>
    </source>
</reference>
<dbReference type="InterPro" id="IPR011234">
    <property type="entry name" value="Fumarylacetoacetase-like_C"/>
</dbReference>
<dbReference type="InterPro" id="IPR051121">
    <property type="entry name" value="FAH"/>
</dbReference>
<proteinExistence type="inferred from homology"/>
<keyword evidence="4" id="KW-0456">Lyase</keyword>
<dbReference type="PANTHER" id="PTHR42796:SF4">
    <property type="entry name" value="FUMARYLACETOACETATE HYDROLASE DOMAIN-CONTAINING PROTEIN 2A"/>
    <property type="match status" value="1"/>
</dbReference>
<dbReference type="Gene3D" id="3.90.850.10">
    <property type="entry name" value="Fumarylacetoacetase-like, C-terminal domain"/>
    <property type="match status" value="1"/>
</dbReference>
<dbReference type="PANTHER" id="PTHR42796">
    <property type="entry name" value="FUMARYLACETOACETATE HYDROLASE DOMAIN-CONTAINING PROTEIN 2A-RELATED"/>
    <property type="match status" value="1"/>
</dbReference>
<keyword evidence="5" id="KW-1185">Reference proteome</keyword>
<organism evidence="4 5">
    <name type="scientific">Bauldia litoralis</name>
    <dbReference type="NCBI Taxonomy" id="665467"/>
    <lineage>
        <taxon>Bacteria</taxon>
        <taxon>Pseudomonadati</taxon>
        <taxon>Pseudomonadota</taxon>
        <taxon>Alphaproteobacteria</taxon>
        <taxon>Hyphomicrobiales</taxon>
        <taxon>Kaistiaceae</taxon>
        <taxon>Bauldia</taxon>
    </lineage>
</organism>
<dbReference type="Proteomes" id="UP000199071">
    <property type="component" value="Unassembled WGS sequence"/>
</dbReference>
<dbReference type="GO" id="GO:0016829">
    <property type="term" value="F:lyase activity"/>
    <property type="evidence" value="ECO:0007669"/>
    <property type="project" value="UniProtKB-KW"/>
</dbReference>
<gene>
    <name evidence="4" type="ORF">SAMN02982931_03125</name>
</gene>
<evidence type="ECO:0000259" key="3">
    <source>
        <dbReference type="Pfam" id="PF01557"/>
    </source>
</evidence>
<evidence type="ECO:0000256" key="1">
    <source>
        <dbReference type="ARBA" id="ARBA00010211"/>
    </source>
</evidence>
<dbReference type="SUPFAM" id="SSF56529">
    <property type="entry name" value="FAH"/>
    <property type="match status" value="1"/>
</dbReference>
<keyword evidence="2" id="KW-0479">Metal-binding</keyword>
<evidence type="ECO:0000313" key="4">
    <source>
        <dbReference type="EMBL" id="SDB41189.1"/>
    </source>
</evidence>
<dbReference type="FunFam" id="3.90.850.10:FF:000002">
    <property type="entry name" value="2-hydroxyhepta-2,4-diene-1,7-dioate isomerase"/>
    <property type="match status" value="1"/>
</dbReference>
<dbReference type="AlphaFoldDB" id="A0A1G6D801"/>
<dbReference type="GO" id="GO:0046872">
    <property type="term" value="F:metal ion binding"/>
    <property type="evidence" value="ECO:0007669"/>
    <property type="project" value="UniProtKB-KW"/>
</dbReference>
<dbReference type="RefSeq" id="WP_090877577.1">
    <property type="nucleotide sequence ID" value="NZ_FMXQ01000006.1"/>
</dbReference>
<dbReference type="EMBL" id="FMXQ01000006">
    <property type="protein sequence ID" value="SDB41189.1"/>
    <property type="molecule type" value="Genomic_DNA"/>
</dbReference>
<sequence>MKLLRYGPKGREKPGILDKDGVIRDLSGVIDDITPATLAAGAIAKVKKAKIDSLPKVSPRTRIGPCVNGVRNFIAIGLNYIDHAKETNSPIPAEPIVFNKAPSCIVGPNDDVLLPRGSKKTDWEVELAVIIGKGGSYIDEKKALSHVAGYAVCHDVSEREYQIERGGQWTKGKGCPTFGPLGPWLVTRDEIKDIQNVDMFLDVNGRRMQTGNTSTMIFGVAHLVSYLSQFMLLEAGDVITTGTPPGVGMGMKPKPRFLKGGETITLGIEGLGEQTQTVVKQKKK</sequence>
<feature type="domain" description="Fumarylacetoacetase-like C-terminal" evidence="3">
    <location>
        <begin position="73"/>
        <end position="279"/>
    </location>
</feature>
<dbReference type="InterPro" id="IPR036663">
    <property type="entry name" value="Fumarylacetoacetase_C_sf"/>
</dbReference>
<dbReference type="OrthoDB" id="5197601at2"/>
<comment type="similarity">
    <text evidence="1">Belongs to the FAH family.</text>
</comment>
<protein>
    <submittedName>
        <fullName evidence="4">Ureidoglycolate lyase</fullName>
    </submittedName>
</protein>
<name>A0A1G6D801_9HYPH</name>
<accession>A0A1G6D801</accession>
<dbReference type="GO" id="GO:0019752">
    <property type="term" value="P:carboxylic acid metabolic process"/>
    <property type="evidence" value="ECO:0007669"/>
    <property type="project" value="UniProtKB-ARBA"/>
</dbReference>
<evidence type="ECO:0000313" key="5">
    <source>
        <dbReference type="Proteomes" id="UP000199071"/>
    </source>
</evidence>
<dbReference type="Pfam" id="PF01557">
    <property type="entry name" value="FAA_hydrolase"/>
    <property type="match status" value="1"/>
</dbReference>
<dbReference type="STRING" id="665467.SAMN02982931_03125"/>
<dbReference type="GO" id="GO:0016853">
    <property type="term" value="F:isomerase activity"/>
    <property type="evidence" value="ECO:0007669"/>
    <property type="project" value="UniProtKB-ARBA"/>
</dbReference>
<evidence type="ECO:0000256" key="2">
    <source>
        <dbReference type="ARBA" id="ARBA00022723"/>
    </source>
</evidence>